<feature type="region of interest" description="Disordered" evidence="2">
    <location>
        <begin position="882"/>
        <end position="902"/>
    </location>
</feature>
<dbReference type="InterPro" id="IPR013784">
    <property type="entry name" value="Carb-bd-like_fold"/>
</dbReference>
<dbReference type="RefSeq" id="WP_083560862.1">
    <property type="nucleotide sequence ID" value="NZ_BJXR01000080.1"/>
</dbReference>
<reference evidence="3 6" key="2">
    <citation type="submission" date="2019-07" db="EMBL/GenBank/DDBJ databases">
        <title>Whole genome shotgun sequence of Myxococcus fulvus NBRC 100333.</title>
        <authorList>
            <person name="Hosoyama A."/>
            <person name="Uohara A."/>
            <person name="Ohji S."/>
            <person name="Ichikawa N."/>
        </authorList>
    </citation>
    <scope>NUCLEOTIDE SEQUENCE [LARGE SCALE GENOMIC DNA]</scope>
    <source>
        <strain evidence="3 6">NBRC 100333</strain>
    </source>
</reference>
<dbReference type="SUPFAM" id="SSF49452">
    <property type="entry name" value="Starch-binding domain-like"/>
    <property type="match status" value="1"/>
</dbReference>
<dbReference type="PANTHER" id="PTHR23303:SF14">
    <property type="entry name" value="BOS COMPLEX SUBUNIT NOMO1-RELATED"/>
    <property type="match status" value="1"/>
</dbReference>
<feature type="region of interest" description="Disordered" evidence="2">
    <location>
        <begin position="31"/>
        <end position="57"/>
    </location>
</feature>
<dbReference type="SUPFAM" id="SSF49464">
    <property type="entry name" value="Carboxypeptidase regulatory domain-like"/>
    <property type="match status" value="4"/>
</dbReference>
<gene>
    <name evidence="3" type="ORF">MFU01_84650</name>
    <name evidence="4" type="ORF">SAMN05443572_11715</name>
</gene>
<accession>A0A511TJN7</accession>
<dbReference type="PANTHER" id="PTHR23303">
    <property type="entry name" value="CARBOXYPEPTIDASE REGULATORY REGION-CONTAINING"/>
    <property type="match status" value="1"/>
</dbReference>
<dbReference type="InterPro" id="IPR008969">
    <property type="entry name" value="CarboxyPept-like_regulatory"/>
</dbReference>
<dbReference type="InterPro" id="IPR051417">
    <property type="entry name" value="SDr/BOS_complex"/>
</dbReference>
<dbReference type="GO" id="GO:0030246">
    <property type="term" value="F:carbohydrate binding"/>
    <property type="evidence" value="ECO:0007669"/>
    <property type="project" value="InterPro"/>
</dbReference>
<feature type="compositionally biased region" description="Basic and acidic residues" evidence="2">
    <location>
        <begin position="882"/>
        <end position="892"/>
    </location>
</feature>
<protein>
    <submittedName>
        <fullName evidence="4">Carboxypeptidase regulatory-like domain-containing protein</fullName>
    </submittedName>
</protein>
<evidence type="ECO:0000256" key="1">
    <source>
        <dbReference type="ARBA" id="ARBA00022729"/>
    </source>
</evidence>
<evidence type="ECO:0000313" key="4">
    <source>
        <dbReference type="EMBL" id="SEU41531.1"/>
    </source>
</evidence>
<reference evidence="4 5" key="1">
    <citation type="submission" date="2016-10" db="EMBL/GenBank/DDBJ databases">
        <authorList>
            <person name="Varghese N."/>
            <person name="Submissions S."/>
        </authorList>
    </citation>
    <scope>NUCLEOTIDE SEQUENCE [LARGE SCALE GENOMIC DNA]</scope>
    <source>
        <strain evidence="4 5">DSM 16525</strain>
    </source>
</reference>
<dbReference type="Proteomes" id="UP000183760">
    <property type="component" value="Unassembled WGS sequence"/>
</dbReference>
<dbReference type="AlphaFoldDB" id="A0A511TJN7"/>
<dbReference type="Proteomes" id="UP000321514">
    <property type="component" value="Unassembled WGS sequence"/>
</dbReference>
<dbReference type="Gene3D" id="2.60.40.1120">
    <property type="entry name" value="Carboxypeptidase-like, regulatory domain"/>
    <property type="match status" value="2"/>
</dbReference>
<dbReference type="EMBL" id="BJXR01000080">
    <property type="protein sequence ID" value="GEN13428.1"/>
    <property type="molecule type" value="Genomic_DNA"/>
</dbReference>
<evidence type="ECO:0000313" key="5">
    <source>
        <dbReference type="Proteomes" id="UP000183760"/>
    </source>
</evidence>
<name>A0A511TJN7_MYXFU</name>
<keyword evidence="5" id="KW-1185">Reference proteome</keyword>
<dbReference type="OrthoDB" id="5499103at2"/>
<keyword evidence="1" id="KW-0732">Signal</keyword>
<evidence type="ECO:0000256" key="2">
    <source>
        <dbReference type="SAM" id="MobiDB-lite"/>
    </source>
</evidence>
<evidence type="ECO:0000313" key="3">
    <source>
        <dbReference type="EMBL" id="GEN13428.1"/>
    </source>
</evidence>
<proteinExistence type="predicted"/>
<organism evidence="3 6">
    <name type="scientific">Myxococcus fulvus</name>
    <dbReference type="NCBI Taxonomy" id="33"/>
    <lineage>
        <taxon>Bacteria</taxon>
        <taxon>Pseudomonadati</taxon>
        <taxon>Myxococcota</taxon>
        <taxon>Myxococcia</taxon>
        <taxon>Myxococcales</taxon>
        <taxon>Cystobacterineae</taxon>
        <taxon>Myxococcaceae</taxon>
        <taxon>Myxococcus</taxon>
    </lineage>
</organism>
<feature type="region of interest" description="Disordered" evidence="2">
    <location>
        <begin position="77"/>
        <end position="111"/>
    </location>
</feature>
<sequence length="902" mass="96826">MRGWIVGGIVAGVLVLLAWVLWGDDAPSETRREEAAQRSEASFDGLARRSPPMPRPRTRLAIRGTVVDALGRPVAGARVSASSPEEGETLSTIPCPRENLPSWATPDEEPSSPWLLAECLPQCEDMLVSLLLARQGEAHVHAETISTEDGAYVLDDLPEGPQTLLALSEHGAVSRMDVSTGSQDVELMLGPPTFIQGQVLGENDVPLSGVSLTLVSTRHTRFFDSHTDVRGEFKLGPIPHDTYLLLASKEGWRPVLVQTGSQGAALEIRMHRSHRLSGRVISGGLPVEGVEVVVGSAKPFSRAVPFRVKTDSGGHFEFELSSGSFLVTAQREGQAALSRVTLGASPITEVLLRLGEARQVEGTVLDDESGAAVAGARVTLFPQGMQWLTLETTTGADGRYRVGPVEPGVWLFSIRSSGYVTSTHWERTLSPDLALRNFALRRAVPITGHVVDDAGQPMGNVALSLESVNHGYQTYEEVRTAPDGSFTLAASAPADFHVIARSNRYVTKRVAVRAPMTDLRITLSAGGAVEGTLTDSRGQPVPGFTVLVAPLNGNIADDFLSAPDTNPQGQFSRGGILPGRYRVQAEQVASSVKRKAWAVVEVKEGAVAKVDLRLPTEHALEGIIVDTSGHPIQGASIRAQPREPASTDDERQILSEGEPPGVLSDAKGRFVLQGLRDNMDHLVDAVLPGHELLPEHSTGGSPSKSEVLVGAEARQLRLVMKRLAHARGRLVGPDGAPLRKFQVDLNQMTSPDGSFSVPIHDEHREHFIFQAEGTLRVTRTVDGGRDGPDVDLGEIRLEAGREIRGVVRDARTGEPVSYATVSLSDEDASESESSIQAYADRDGFFVLGPVPLRPLTLQSNGNEAQVDSSQQEVTVWMSAIAPERDTSAREEVPQESAALDSP</sequence>
<dbReference type="EMBL" id="FOIB01000017">
    <property type="protein sequence ID" value="SEU41531.1"/>
    <property type="molecule type" value="Genomic_DNA"/>
</dbReference>
<dbReference type="Pfam" id="PF13620">
    <property type="entry name" value="CarboxypepD_reg"/>
    <property type="match status" value="2"/>
</dbReference>
<feature type="region of interest" description="Disordered" evidence="2">
    <location>
        <begin position="634"/>
        <end position="665"/>
    </location>
</feature>
<dbReference type="SUPFAM" id="SSF49478">
    <property type="entry name" value="Cna protein B-type domain"/>
    <property type="match status" value="1"/>
</dbReference>
<comment type="caution">
    <text evidence="3">The sequence shown here is derived from an EMBL/GenBank/DDBJ whole genome shotgun (WGS) entry which is preliminary data.</text>
</comment>
<evidence type="ECO:0000313" key="6">
    <source>
        <dbReference type="Proteomes" id="UP000321514"/>
    </source>
</evidence>